<feature type="region of interest" description="Disordered" evidence="1">
    <location>
        <begin position="101"/>
        <end position="143"/>
    </location>
</feature>
<dbReference type="Gene3D" id="1.10.10.60">
    <property type="entry name" value="Homeodomain-like"/>
    <property type="match status" value="1"/>
</dbReference>
<comment type="caution">
    <text evidence="2">The sequence shown here is derived from an EMBL/GenBank/DDBJ whole genome shotgun (WGS) entry which is preliminary data.</text>
</comment>
<proteinExistence type="predicted"/>
<dbReference type="InterPro" id="IPR009057">
    <property type="entry name" value="Homeodomain-like_sf"/>
</dbReference>
<keyword evidence="3" id="KW-1185">Reference proteome</keyword>
<dbReference type="SUPFAM" id="SSF46689">
    <property type="entry name" value="Homeodomain-like"/>
    <property type="match status" value="1"/>
</dbReference>
<sequence length="226" mass="25326">MEASPQYDSSQWYAPLPNPYAPEGSIYRPYPSPAPSDPSPLPRPHQLLDTDYHSQMKPNPGPTRAHVQGRPPHASDYSNPSMACHHLKPASIVSPYHLFPRSRAGSAGHSPAPSSASHSSRPPLSGPVRTRLKQPKQRLRDSDRRNICLYHLDHPNARQEDIGAAFNVERSTISKILKSKDKWLKINPDDDANETSSKHRSHLFILFSFFPLLTKPLDPLNSQRLS</sequence>
<feature type="compositionally biased region" description="Pro residues" evidence="1">
    <location>
        <begin position="30"/>
        <end position="43"/>
    </location>
</feature>
<dbReference type="AlphaFoldDB" id="A0A9P5TRK4"/>
<dbReference type="Proteomes" id="UP000724874">
    <property type="component" value="Unassembled WGS sequence"/>
</dbReference>
<evidence type="ECO:0000313" key="3">
    <source>
        <dbReference type="Proteomes" id="UP000724874"/>
    </source>
</evidence>
<evidence type="ECO:0008006" key="4">
    <source>
        <dbReference type="Google" id="ProtNLM"/>
    </source>
</evidence>
<dbReference type="EMBL" id="JADNYJ010000010">
    <property type="protein sequence ID" value="KAF8908925.1"/>
    <property type="molecule type" value="Genomic_DNA"/>
</dbReference>
<dbReference type="OrthoDB" id="9909311at2759"/>
<feature type="compositionally biased region" description="Low complexity" evidence="1">
    <location>
        <begin position="102"/>
        <end position="123"/>
    </location>
</feature>
<protein>
    <recommendedName>
        <fullName evidence="4">HTH psq-type domain-containing protein</fullName>
    </recommendedName>
</protein>
<evidence type="ECO:0000313" key="2">
    <source>
        <dbReference type="EMBL" id="KAF8908925.1"/>
    </source>
</evidence>
<gene>
    <name evidence="2" type="ORF">CPB84DRAFT_1766370</name>
</gene>
<feature type="region of interest" description="Disordered" evidence="1">
    <location>
        <begin position="23"/>
        <end position="83"/>
    </location>
</feature>
<evidence type="ECO:0000256" key="1">
    <source>
        <dbReference type="SAM" id="MobiDB-lite"/>
    </source>
</evidence>
<accession>A0A9P5TRK4</accession>
<name>A0A9P5TRK4_GYMJU</name>
<reference evidence="2" key="1">
    <citation type="submission" date="2020-11" db="EMBL/GenBank/DDBJ databases">
        <authorList>
            <consortium name="DOE Joint Genome Institute"/>
            <person name="Ahrendt S."/>
            <person name="Riley R."/>
            <person name="Andreopoulos W."/>
            <person name="LaButti K."/>
            <person name="Pangilinan J."/>
            <person name="Ruiz-duenas F.J."/>
            <person name="Barrasa J.M."/>
            <person name="Sanchez-Garcia M."/>
            <person name="Camarero S."/>
            <person name="Miyauchi S."/>
            <person name="Serrano A."/>
            <person name="Linde D."/>
            <person name="Babiker R."/>
            <person name="Drula E."/>
            <person name="Ayuso-Fernandez I."/>
            <person name="Pacheco R."/>
            <person name="Padilla G."/>
            <person name="Ferreira P."/>
            <person name="Barriuso J."/>
            <person name="Kellner H."/>
            <person name="Castanera R."/>
            <person name="Alfaro M."/>
            <person name="Ramirez L."/>
            <person name="Pisabarro A.G."/>
            <person name="Kuo A."/>
            <person name="Tritt A."/>
            <person name="Lipzen A."/>
            <person name="He G."/>
            <person name="Yan M."/>
            <person name="Ng V."/>
            <person name="Cullen D."/>
            <person name="Martin F."/>
            <person name="Rosso M.-N."/>
            <person name="Henrissat B."/>
            <person name="Hibbett D."/>
            <person name="Martinez A.T."/>
            <person name="Grigoriev I.V."/>
        </authorList>
    </citation>
    <scope>NUCLEOTIDE SEQUENCE</scope>
    <source>
        <strain evidence="2">AH 44721</strain>
    </source>
</reference>
<organism evidence="2 3">
    <name type="scientific">Gymnopilus junonius</name>
    <name type="common">Spectacular rustgill mushroom</name>
    <name type="synonym">Gymnopilus spectabilis subsp. junonius</name>
    <dbReference type="NCBI Taxonomy" id="109634"/>
    <lineage>
        <taxon>Eukaryota</taxon>
        <taxon>Fungi</taxon>
        <taxon>Dikarya</taxon>
        <taxon>Basidiomycota</taxon>
        <taxon>Agaricomycotina</taxon>
        <taxon>Agaricomycetes</taxon>
        <taxon>Agaricomycetidae</taxon>
        <taxon>Agaricales</taxon>
        <taxon>Agaricineae</taxon>
        <taxon>Hymenogastraceae</taxon>
        <taxon>Gymnopilus</taxon>
    </lineage>
</organism>